<protein>
    <submittedName>
        <fullName evidence="1">Uncharacterized protein</fullName>
    </submittedName>
</protein>
<gene>
    <name evidence="1" type="ORF">NW133_07235</name>
</gene>
<dbReference type="RefSeq" id="WP_268213442.1">
    <property type="nucleotide sequence ID" value="NZ_JANSLD010000027.1"/>
</dbReference>
<keyword evidence="2" id="KW-1185">Reference proteome</keyword>
<accession>A0ABT4BKW8</accession>
<name>A0ABT4BKW8_9STAP</name>
<dbReference type="Proteomes" id="UP001072952">
    <property type="component" value="Unassembled WGS sequence"/>
</dbReference>
<reference evidence="1" key="1">
    <citation type="journal article" date="2022" name="Int. J. Mol. Sci.">
        <title>Phenotypic and Genotypic Virulence Characterisation of Staphylococcus pettenkoferi Strains Isolated from Human Bloodstream and Diabetic Foot Infections.</title>
        <authorList>
            <person name="Magnan C."/>
            <person name="Ahmad-Mansour N."/>
            <person name="Pouget C."/>
            <person name="Morsli M."/>
            <person name="Huc-Brandt S."/>
            <person name="Pantel A."/>
            <person name="Dunyach-Remy C."/>
            <person name="Sotto A."/>
            <person name="Molle V."/>
            <person name="Lavigne J.-P."/>
        </authorList>
    </citation>
    <scope>NUCLEOTIDE SEQUENCE</scope>
    <source>
        <strain evidence="1">NSP012P</strain>
    </source>
</reference>
<sequence>MIEIIKGYTSEFEELEELANDFIIRNDGRLIDTFTETTQVTENGNLKQTLAVYFVIEYDNPIENWQAIYNTLARNALDRENILWAFFKTENPFISDETVKPIVDYYEEHNILADLAELHHIEYKEDDIDDNETL</sequence>
<evidence type="ECO:0000313" key="2">
    <source>
        <dbReference type="Proteomes" id="UP001072952"/>
    </source>
</evidence>
<reference evidence="1" key="2">
    <citation type="submission" date="2022-08" db="EMBL/GenBank/DDBJ databases">
        <authorList>
            <person name="Magnan C."/>
        </authorList>
    </citation>
    <scope>NUCLEOTIDE SEQUENCE</scope>
    <source>
        <strain evidence="1">NSP012P</strain>
    </source>
</reference>
<proteinExistence type="predicted"/>
<comment type="caution">
    <text evidence="1">The sequence shown here is derived from an EMBL/GenBank/DDBJ whole genome shotgun (WGS) entry which is preliminary data.</text>
</comment>
<organism evidence="1 2">
    <name type="scientific">Staphylococcus pettenkoferi</name>
    <dbReference type="NCBI Taxonomy" id="170573"/>
    <lineage>
        <taxon>Bacteria</taxon>
        <taxon>Bacillati</taxon>
        <taxon>Bacillota</taxon>
        <taxon>Bacilli</taxon>
        <taxon>Bacillales</taxon>
        <taxon>Staphylococcaceae</taxon>
        <taxon>Staphylococcus</taxon>
    </lineage>
</organism>
<evidence type="ECO:0000313" key="1">
    <source>
        <dbReference type="EMBL" id="MCY1583320.1"/>
    </source>
</evidence>
<dbReference type="EMBL" id="JANSLD010000027">
    <property type="protein sequence ID" value="MCY1583320.1"/>
    <property type="molecule type" value="Genomic_DNA"/>
</dbReference>